<dbReference type="EMBL" id="GBHO01022514">
    <property type="protein sequence ID" value="JAG21090.1"/>
    <property type="molecule type" value="Transcribed_RNA"/>
</dbReference>
<organism evidence="1">
    <name type="scientific">Lygus hesperus</name>
    <name type="common">Western plant bug</name>
    <dbReference type="NCBI Taxonomy" id="30085"/>
    <lineage>
        <taxon>Eukaryota</taxon>
        <taxon>Metazoa</taxon>
        <taxon>Ecdysozoa</taxon>
        <taxon>Arthropoda</taxon>
        <taxon>Hexapoda</taxon>
        <taxon>Insecta</taxon>
        <taxon>Pterygota</taxon>
        <taxon>Neoptera</taxon>
        <taxon>Paraneoptera</taxon>
        <taxon>Hemiptera</taxon>
        <taxon>Heteroptera</taxon>
        <taxon>Panheteroptera</taxon>
        <taxon>Cimicomorpha</taxon>
        <taxon>Miridae</taxon>
        <taxon>Mirini</taxon>
        <taxon>Lygus</taxon>
    </lineage>
</organism>
<evidence type="ECO:0000313" key="1">
    <source>
        <dbReference type="EMBL" id="JAG21090.1"/>
    </source>
</evidence>
<name>A0A0A9XV11_LYGHE</name>
<dbReference type="AlphaFoldDB" id="A0A0A9XV11"/>
<reference evidence="1" key="1">
    <citation type="journal article" date="2014" name="PLoS ONE">
        <title>Transcriptome-Based Identification of ABC Transporters in the Western Tarnished Plant Bug Lygus hesperus.</title>
        <authorList>
            <person name="Hull J.J."/>
            <person name="Chaney K."/>
            <person name="Geib S.M."/>
            <person name="Fabrick J.A."/>
            <person name="Brent C.S."/>
            <person name="Walsh D."/>
            <person name="Lavine L.C."/>
        </authorList>
    </citation>
    <scope>NUCLEOTIDE SEQUENCE</scope>
</reference>
<reference evidence="1" key="2">
    <citation type="submission" date="2014-07" db="EMBL/GenBank/DDBJ databases">
        <authorList>
            <person name="Hull J."/>
        </authorList>
    </citation>
    <scope>NUCLEOTIDE SEQUENCE</scope>
</reference>
<accession>A0A0A9XV11</accession>
<protein>
    <submittedName>
        <fullName evidence="1">E3 ubiquitin-protein ligase listerin</fullName>
    </submittedName>
</protein>
<sequence length="133" mass="15367">SRADSTLELNLHEENLRRSASDKLKHLVCRRANSRDKIRNEGVFDIIRKKSVKCLWIQLFNHHAGRRLQVQGPKGLLRRGDQMLLLAMQMLLHNHVKLHSRPIMKRSDNAVSLGCEEDIKCPCCDFKVCCVIL</sequence>
<gene>
    <name evidence="1" type="primary">Y54E10A.11</name>
    <name evidence="1" type="ORF">CM83_30334</name>
</gene>
<proteinExistence type="predicted"/>
<feature type="non-terminal residue" evidence="1">
    <location>
        <position position="1"/>
    </location>
</feature>